<dbReference type="AlphaFoldDB" id="A0AAD7SKZ3"/>
<dbReference type="GO" id="GO:0031012">
    <property type="term" value="C:extracellular matrix"/>
    <property type="evidence" value="ECO:0007669"/>
    <property type="project" value="TreeGrafter"/>
</dbReference>
<comment type="caution">
    <text evidence="3">The sequence shown here is derived from an EMBL/GenBank/DDBJ whole genome shotgun (WGS) entry which is preliminary data.</text>
</comment>
<dbReference type="GO" id="GO:0006508">
    <property type="term" value="P:proteolysis"/>
    <property type="evidence" value="ECO:0007669"/>
    <property type="project" value="InterPro"/>
</dbReference>
<comment type="caution">
    <text evidence="1">Lacks conserved residue(s) required for the propagation of feature annotation.</text>
</comment>
<evidence type="ECO:0000256" key="1">
    <source>
        <dbReference type="PROSITE-ProRule" id="PRU00276"/>
    </source>
</evidence>
<dbReference type="Pfam" id="PF01421">
    <property type="entry name" value="Reprolysin"/>
    <property type="match status" value="1"/>
</dbReference>
<proteinExistence type="predicted"/>
<feature type="active site" evidence="1">
    <location>
        <position position="196"/>
    </location>
</feature>
<dbReference type="InterPro" id="IPR001590">
    <property type="entry name" value="Peptidase_M12B"/>
</dbReference>
<dbReference type="GO" id="GO:0004222">
    <property type="term" value="F:metalloendopeptidase activity"/>
    <property type="evidence" value="ECO:0007669"/>
    <property type="project" value="InterPro"/>
</dbReference>
<organism evidence="3 4">
    <name type="scientific">Aldrovandia affinis</name>
    <dbReference type="NCBI Taxonomy" id="143900"/>
    <lineage>
        <taxon>Eukaryota</taxon>
        <taxon>Metazoa</taxon>
        <taxon>Chordata</taxon>
        <taxon>Craniata</taxon>
        <taxon>Vertebrata</taxon>
        <taxon>Euteleostomi</taxon>
        <taxon>Actinopterygii</taxon>
        <taxon>Neopterygii</taxon>
        <taxon>Teleostei</taxon>
        <taxon>Notacanthiformes</taxon>
        <taxon>Halosauridae</taxon>
        <taxon>Aldrovandia</taxon>
    </lineage>
</organism>
<keyword evidence="4" id="KW-1185">Reference proteome</keyword>
<evidence type="ECO:0000259" key="2">
    <source>
        <dbReference type="PROSITE" id="PS50215"/>
    </source>
</evidence>
<dbReference type="Proteomes" id="UP001221898">
    <property type="component" value="Unassembled WGS sequence"/>
</dbReference>
<gene>
    <name evidence="3" type="ORF">AAFF_G00338110</name>
</gene>
<keyword evidence="1" id="KW-0479">Metal-binding</keyword>
<dbReference type="GO" id="GO:0046872">
    <property type="term" value="F:metal ion binding"/>
    <property type="evidence" value="ECO:0007669"/>
    <property type="project" value="UniProtKB-KW"/>
</dbReference>
<feature type="binding site" evidence="1">
    <location>
        <position position="205"/>
    </location>
    <ligand>
        <name>Zn(2+)</name>
        <dbReference type="ChEBI" id="CHEBI:29105"/>
        <note>catalytic</note>
    </ligand>
</feature>
<dbReference type="Gene3D" id="3.40.390.10">
    <property type="entry name" value="Collagenase (Catalytic Domain)"/>
    <property type="match status" value="1"/>
</dbReference>
<dbReference type="PROSITE" id="PS50215">
    <property type="entry name" value="ADAM_MEPRO"/>
    <property type="match status" value="1"/>
</dbReference>
<evidence type="ECO:0000313" key="3">
    <source>
        <dbReference type="EMBL" id="KAJ8404544.1"/>
    </source>
</evidence>
<feature type="binding site" evidence="1">
    <location>
        <position position="199"/>
    </location>
    <ligand>
        <name>Zn(2+)</name>
        <dbReference type="ChEBI" id="CHEBI:29105"/>
        <note>catalytic</note>
    </ligand>
</feature>
<dbReference type="SUPFAM" id="SSF55486">
    <property type="entry name" value="Metalloproteases ('zincins'), catalytic domain"/>
    <property type="match status" value="1"/>
</dbReference>
<feature type="binding site" evidence="1">
    <location>
        <position position="195"/>
    </location>
    <ligand>
        <name>Zn(2+)</name>
        <dbReference type="ChEBI" id="CHEBI:29105"/>
        <note>catalytic</note>
    </ligand>
</feature>
<sequence>MIRTDSDEYFIEPLEKGSQEHEEKGRVHVVYRRSAILHAPSILTTDPQVDEAFDIEGALDGIAKQVKQTIRTRRHAGEDDYNIEVLLGADDSVVQFHGREHVQNYLLTLMNISISLIERGNPSRSLDNVCRWAFLQQKADLEHAEHHDHAIFLTRQSFGPNLMQGYAPVTGMCHPMRSCTLNHEDGFSSAFVVAHETGHVLGMEHDGQGNRCGDETAMGSVMAPLVQAAFHRYHWSICSGQELKRHIR</sequence>
<accession>A0AAD7SKZ3</accession>
<feature type="domain" description="Peptidase M12B" evidence="2">
    <location>
        <begin position="137"/>
        <end position="248"/>
    </location>
</feature>
<evidence type="ECO:0000313" key="4">
    <source>
        <dbReference type="Proteomes" id="UP001221898"/>
    </source>
</evidence>
<reference evidence="3" key="1">
    <citation type="journal article" date="2023" name="Science">
        <title>Genome structures resolve the early diversification of teleost fishes.</title>
        <authorList>
            <person name="Parey E."/>
            <person name="Louis A."/>
            <person name="Montfort J."/>
            <person name="Bouchez O."/>
            <person name="Roques C."/>
            <person name="Iampietro C."/>
            <person name="Lluch J."/>
            <person name="Castinel A."/>
            <person name="Donnadieu C."/>
            <person name="Desvignes T."/>
            <person name="Floi Bucao C."/>
            <person name="Jouanno E."/>
            <person name="Wen M."/>
            <person name="Mejri S."/>
            <person name="Dirks R."/>
            <person name="Jansen H."/>
            <person name="Henkel C."/>
            <person name="Chen W.J."/>
            <person name="Zahm M."/>
            <person name="Cabau C."/>
            <person name="Klopp C."/>
            <person name="Thompson A.W."/>
            <person name="Robinson-Rechavi M."/>
            <person name="Braasch I."/>
            <person name="Lecointre G."/>
            <person name="Bobe J."/>
            <person name="Postlethwait J.H."/>
            <person name="Berthelot C."/>
            <person name="Roest Crollius H."/>
            <person name="Guiguen Y."/>
        </authorList>
    </citation>
    <scope>NUCLEOTIDE SEQUENCE</scope>
    <source>
        <strain evidence="3">NC1722</strain>
    </source>
</reference>
<dbReference type="InterPro" id="IPR050439">
    <property type="entry name" value="ADAMTS_ADAMTS-like"/>
</dbReference>
<dbReference type="InterPro" id="IPR024079">
    <property type="entry name" value="MetalloPept_cat_dom_sf"/>
</dbReference>
<dbReference type="GO" id="GO:0030198">
    <property type="term" value="P:extracellular matrix organization"/>
    <property type="evidence" value="ECO:0007669"/>
    <property type="project" value="TreeGrafter"/>
</dbReference>
<keyword evidence="1" id="KW-0862">Zinc</keyword>
<dbReference type="PANTHER" id="PTHR13723:SF158">
    <property type="entry name" value="A DISINTEGRIN AND METALLOPROTEINASE WITH THROMBOSPONDIN MOTIFS 3"/>
    <property type="match status" value="1"/>
</dbReference>
<dbReference type="EMBL" id="JAINUG010000053">
    <property type="protein sequence ID" value="KAJ8404544.1"/>
    <property type="molecule type" value="Genomic_DNA"/>
</dbReference>
<name>A0AAD7SKZ3_9TELE</name>
<protein>
    <recommendedName>
        <fullName evidence="2">Peptidase M12B domain-containing protein</fullName>
    </recommendedName>
</protein>
<dbReference type="PANTHER" id="PTHR13723">
    <property type="entry name" value="ADAMTS A DISINTEGRIN AND METALLOPROTEASE WITH THROMBOSPONDIN MOTIFS PROTEASE"/>
    <property type="match status" value="1"/>
</dbReference>